<dbReference type="EMBL" id="PDUD01000023">
    <property type="protein sequence ID" value="PHN05090.1"/>
    <property type="molecule type" value="Genomic_DNA"/>
</dbReference>
<reference evidence="2 3" key="1">
    <citation type="submission" date="2017-10" db="EMBL/GenBank/DDBJ databases">
        <title>The draft genome sequence of Lewinella nigricans NBRC 102662.</title>
        <authorList>
            <person name="Wang K."/>
        </authorList>
    </citation>
    <scope>NUCLEOTIDE SEQUENCE [LARGE SCALE GENOMIC DNA]</scope>
    <source>
        <strain evidence="2 3">NBRC 102662</strain>
    </source>
</reference>
<dbReference type="CDD" id="cd06664">
    <property type="entry name" value="IscU_like"/>
    <property type="match status" value="1"/>
</dbReference>
<dbReference type="PANTHER" id="PTHR10093">
    <property type="entry name" value="IRON-SULFUR CLUSTER ASSEMBLY ENZYME NIFU HOMOLOG"/>
    <property type="match status" value="1"/>
</dbReference>
<name>A0A2D0N9N9_FLAN2</name>
<sequence>MDQEELNKLYDDSILQENRQPYHYGKMPDADLTLEAYNPICGDQFKLFLYTDEDSIKTAYFHGYGCAVSKASTSVLTRELEGCTIEEAKAKCRDFLNWLSEGEGAKVNAPNSWESFAAVRDFPGRLSCAQLAWETIAKEL</sequence>
<dbReference type="Pfam" id="PF01592">
    <property type="entry name" value="NifU_N"/>
    <property type="match status" value="1"/>
</dbReference>
<protein>
    <submittedName>
        <fullName evidence="2">SUF system NifU family Fe-S cluster assembly protein</fullName>
    </submittedName>
</protein>
<dbReference type="AlphaFoldDB" id="A0A2D0N9N9"/>
<dbReference type="GO" id="GO:0005506">
    <property type="term" value="F:iron ion binding"/>
    <property type="evidence" value="ECO:0007669"/>
    <property type="project" value="InterPro"/>
</dbReference>
<dbReference type="Proteomes" id="UP000223913">
    <property type="component" value="Unassembled WGS sequence"/>
</dbReference>
<accession>A0A2D0N9N9</accession>
<organism evidence="2 3">
    <name type="scientific">Flavilitoribacter nigricans (strain ATCC 23147 / DSM 23189 / NBRC 102662 / NCIMB 1420 / SS-2)</name>
    <name type="common">Lewinella nigricans</name>
    <dbReference type="NCBI Taxonomy" id="1122177"/>
    <lineage>
        <taxon>Bacteria</taxon>
        <taxon>Pseudomonadati</taxon>
        <taxon>Bacteroidota</taxon>
        <taxon>Saprospiria</taxon>
        <taxon>Saprospirales</taxon>
        <taxon>Lewinellaceae</taxon>
        <taxon>Flavilitoribacter</taxon>
    </lineage>
</organism>
<evidence type="ECO:0000259" key="1">
    <source>
        <dbReference type="Pfam" id="PF01592"/>
    </source>
</evidence>
<dbReference type="RefSeq" id="WP_099151637.1">
    <property type="nucleotide sequence ID" value="NZ_PDUD01000023.1"/>
</dbReference>
<dbReference type="OrthoDB" id="9804157at2"/>
<comment type="caution">
    <text evidence="2">The sequence shown here is derived from an EMBL/GenBank/DDBJ whole genome shotgun (WGS) entry which is preliminary data.</text>
</comment>
<dbReference type="Gene3D" id="3.90.1010.10">
    <property type="match status" value="1"/>
</dbReference>
<feature type="domain" description="NIF system FeS cluster assembly NifU N-terminal" evidence="1">
    <location>
        <begin position="10"/>
        <end position="125"/>
    </location>
</feature>
<dbReference type="GO" id="GO:0051536">
    <property type="term" value="F:iron-sulfur cluster binding"/>
    <property type="evidence" value="ECO:0007669"/>
    <property type="project" value="InterPro"/>
</dbReference>
<proteinExistence type="predicted"/>
<gene>
    <name evidence="2" type="ORF">CRP01_18880</name>
</gene>
<dbReference type="NCBIfam" id="TIGR01994">
    <property type="entry name" value="SUF_scaf_2"/>
    <property type="match status" value="1"/>
</dbReference>
<evidence type="ECO:0000313" key="2">
    <source>
        <dbReference type="EMBL" id="PHN05090.1"/>
    </source>
</evidence>
<dbReference type="InterPro" id="IPR002871">
    <property type="entry name" value="NIF_FeS_clus_asmbl_NifU_N"/>
</dbReference>
<evidence type="ECO:0000313" key="3">
    <source>
        <dbReference type="Proteomes" id="UP000223913"/>
    </source>
</evidence>
<dbReference type="SUPFAM" id="SSF82649">
    <property type="entry name" value="SufE/NifU"/>
    <property type="match status" value="1"/>
</dbReference>
<dbReference type="GO" id="GO:0016226">
    <property type="term" value="P:iron-sulfur cluster assembly"/>
    <property type="evidence" value="ECO:0007669"/>
    <property type="project" value="InterPro"/>
</dbReference>
<keyword evidence="3" id="KW-1185">Reference proteome</keyword>